<dbReference type="Gene3D" id="3.30.830.10">
    <property type="entry name" value="Metalloenzyme, LuxS/M16 peptidase-like"/>
    <property type="match status" value="1"/>
</dbReference>
<dbReference type="InterPro" id="IPR007863">
    <property type="entry name" value="Peptidase_M16_C"/>
</dbReference>
<keyword evidence="4" id="KW-1185">Reference proteome</keyword>
<dbReference type="Pfam" id="PF05193">
    <property type="entry name" value="Peptidase_M16_C"/>
    <property type="match status" value="1"/>
</dbReference>
<sequence length="377" mass="41995">MSKPLRQIVTATLSASLLLSPFFSLSVSAEQNQFNWFEQSDITLPKGTKAGKLGNAMRYVLLPTSRNTQALSIRVRLTDLPIKYASVAQTLTQDNGWELVEFNGKSVLKRDFADNKEEILAEAISQLAALFKSEEAKGLFLPSQTDLVIAGNFKNRTAAELISDNLSDWKSSEAFSAPAELSLMPKSVSDAPKQEKPTVAYTAHTSLDDTANSKQQRKKLLTVTIANKILEKRLEEAFANQDVKVEVSNQILAQSSLVSQVSLTSEDSEQAKAAQQIIEKEINRARSSGFSQVEYEMVVSQLRKELEGQTRPHDEAYTAHQADQLIKAIDEGRVYTSPSYDLDLMNFHVAHMNEYDISNEFESVWKSPMELIIIPNS</sequence>
<reference evidence="3 4" key="1">
    <citation type="submission" date="2014-10" db="EMBL/GenBank/DDBJ databases">
        <title>Genome sequencing of Vibrio variabilis T01.</title>
        <authorList>
            <person name="Chan K.-G."/>
            <person name="Mohamad N.I."/>
        </authorList>
    </citation>
    <scope>NUCLEOTIDE SEQUENCE [LARGE SCALE GENOMIC DNA]</scope>
    <source>
        <strain evidence="3 4">T01</strain>
    </source>
</reference>
<accession>A0ABR4Y6L0</accession>
<feature type="chain" id="PRO_5046854455" description="Peptidase M16 C-terminal domain-containing protein" evidence="1">
    <location>
        <begin position="30"/>
        <end position="377"/>
    </location>
</feature>
<dbReference type="RefSeq" id="WP_038217460.1">
    <property type="nucleotide sequence ID" value="NZ_JRWM01000033.1"/>
</dbReference>
<gene>
    <name evidence="3" type="ORF">NL53_18895</name>
</gene>
<organism evidence="3 4">
    <name type="scientific">Vibrio variabilis</name>
    <dbReference type="NCBI Taxonomy" id="990271"/>
    <lineage>
        <taxon>Bacteria</taxon>
        <taxon>Pseudomonadati</taxon>
        <taxon>Pseudomonadota</taxon>
        <taxon>Gammaproteobacteria</taxon>
        <taxon>Vibrionales</taxon>
        <taxon>Vibrionaceae</taxon>
        <taxon>Vibrio</taxon>
    </lineage>
</organism>
<evidence type="ECO:0000313" key="4">
    <source>
        <dbReference type="Proteomes" id="UP000030520"/>
    </source>
</evidence>
<proteinExistence type="predicted"/>
<keyword evidence="1" id="KW-0732">Signal</keyword>
<comment type="caution">
    <text evidence="3">The sequence shown here is derived from an EMBL/GenBank/DDBJ whole genome shotgun (WGS) entry which is preliminary data.</text>
</comment>
<protein>
    <recommendedName>
        <fullName evidence="2">Peptidase M16 C-terminal domain-containing protein</fullName>
    </recommendedName>
</protein>
<evidence type="ECO:0000256" key="1">
    <source>
        <dbReference type="SAM" id="SignalP"/>
    </source>
</evidence>
<name>A0ABR4Y6L0_9VIBR</name>
<evidence type="ECO:0000259" key="2">
    <source>
        <dbReference type="Pfam" id="PF05193"/>
    </source>
</evidence>
<dbReference type="Proteomes" id="UP000030520">
    <property type="component" value="Unassembled WGS sequence"/>
</dbReference>
<dbReference type="EMBL" id="JRWM01000033">
    <property type="protein sequence ID" value="KHA59099.1"/>
    <property type="molecule type" value="Genomic_DNA"/>
</dbReference>
<feature type="signal peptide" evidence="1">
    <location>
        <begin position="1"/>
        <end position="29"/>
    </location>
</feature>
<feature type="domain" description="Peptidase M16 C-terminal" evidence="2">
    <location>
        <begin position="140"/>
        <end position="302"/>
    </location>
</feature>
<evidence type="ECO:0000313" key="3">
    <source>
        <dbReference type="EMBL" id="KHA59099.1"/>
    </source>
</evidence>